<keyword evidence="6 8" id="KW-0505">Motor protein</keyword>
<dbReference type="GO" id="GO:0051015">
    <property type="term" value="F:actin filament binding"/>
    <property type="evidence" value="ECO:0000318"/>
    <property type="project" value="GO_Central"/>
</dbReference>
<dbReference type="PROSITE" id="PS51126">
    <property type="entry name" value="DILUTE"/>
    <property type="match status" value="1"/>
</dbReference>
<evidence type="ECO:0000256" key="3">
    <source>
        <dbReference type="ARBA" id="ARBA00022840"/>
    </source>
</evidence>
<evidence type="ECO:0000256" key="7">
    <source>
        <dbReference type="ARBA" id="ARBA00023203"/>
    </source>
</evidence>
<dbReference type="Proteomes" id="UP000002149">
    <property type="component" value="Chromosome 4"/>
</dbReference>
<dbReference type="STRING" id="214684.Q5KHP4"/>
<dbReference type="GO" id="GO:0016020">
    <property type="term" value="C:membrane"/>
    <property type="evidence" value="ECO:0000318"/>
    <property type="project" value="GO_Central"/>
</dbReference>
<dbReference type="CDD" id="cd15480">
    <property type="entry name" value="fMyo2p_CBD"/>
    <property type="match status" value="1"/>
</dbReference>
<dbReference type="InterPro" id="IPR036961">
    <property type="entry name" value="Kinesin_motor_dom_sf"/>
</dbReference>
<dbReference type="GO" id="GO:0015629">
    <property type="term" value="C:actin cytoskeleton"/>
    <property type="evidence" value="ECO:0000318"/>
    <property type="project" value="GO_Central"/>
</dbReference>
<dbReference type="PROSITE" id="PS50096">
    <property type="entry name" value="IQ"/>
    <property type="match status" value="4"/>
</dbReference>
<dbReference type="Gene3D" id="1.20.5.190">
    <property type="match status" value="3"/>
</dbReference>
<keyword evidence="4 9" id="KW-0175">Coiled coil</keyword>
<dbReference type="InterPro" id="IPR027417">
    <property type="entry name" value="P-loop_NTPase"/>
</dbReference>
<feature type="coiled-coil region" evidence="9">
    <location>
        <begin position="980"/>
        <end position="1007"/>
    </location>
</feature>
<accession>Q55UP7</accession>
<dbReference type="Pfam" id="PF00063">
    <property type="entry name" value="Myosin_head"/>
    <property type="match status" value="1"/>
</dbReference>
<dbReference type="GO" id="GO:0016459">
    <property type="term" value="C:myosin complex"/>
    <property type="evidence" value="ECO:0007669"/>
    <property type="project" value="UniProtKB-KW"/>
</dbReference>
<protein>
    <submittedName>
        <fullName evidence="12">MYO2-related</fullName>
    </submittedName>
</protein>
<dbReference type="FunFam" id="1.10.10.820:FF:000001">
    <property type="entry name" value="Myosin heavy chain"/>
    <property type="match status" value="1"/>
</dbReference>
<dbReference type="InterPro" id="IPR002710">
    <property type="entry name" value="Dilute_dom"/>
</dbReference>
<evidence type="ECO:0000259" key="11">
    <source>
        <dbReference type="PROSITE" id="PS51456"/>
    </source>
</evidence>
<dbReference type="InParanoid" id="Q5KHP4"/>
<dbReference type="GeneID" id="3257454"/>
<dbReference type="Gene3D" id="3.30.70.1590">
    <property type="match status" value="1"/>
</dbReference>
<dbReference type="GO" id="GO:0005737">
    <property type="term" value="C:cytoplasm"/>
    <property type="evidence" value="ECO:0000318"/>
    <property type="project" value="GO_Central"/>
</dbReference>
<dbReference type="KEGG" id="cne:CND05780"/>
<dbReference type="SMART" id="SM00242">
    <property type="entry name" value="MYSc"/>
    <property type="match status" value="1"/>
</dbReference>
<dbReference type="RefSeq" id="XP_024512625.1">
    <property type="nucleotide sequence ID" value="XM_024657107.1"/>
</dbReference>
<dbReference type="SUPFAM" id="SSF52540">
    <property type="entry name" value="P-loop containing nucleoside triphosphate hydrolases"/>
    <property type="match status" value="2"/>
</dbReference>
<dbReference type="PaxDb" id="214684-Q5KHP4"/>
<evidence type="ECO:0000256" key="1">
    <source>
        <dbReference type="ARBA" id="ARBA00008314"/>
    </source>
</evidence>
<dbReference type="InterPro" id="IPR046943">
    <property type="entry name" value="Fungal_Myo2/2A_CBD"/>
</dbReference>
<dbReference type="InterPro" id="IPR036103">
    <property type="entry name" value="MYSc_Myo5"/>
</dbReference>
<feature type="binding site" evidence="8">
    <location>
        <begin position="198"/>
        <end position="205"/>
    </location>
    <ligand>
        <name>ATP</name>
        <dbReference type="ChEBI" id="CHEBI:30616"/>
    </ligand>
</feature>
<gene>
    <name evidence="12" type="ordered locus">CND05780</name>
</gene>
<dbReference type="HOGENOM" id="CLU_000192_9_0_1"/>
<accession>Q5KHP4</accession>
<dbReference type="Gene3D" id="1.20.120.720">
    <property type="entry name" value="Myosin VI head, motor domain, U50 subdomain"/>
    <property type="match status" value="1"/>
</dbReference>
<dbReference type="SMART" id="SM01132">
    <property type="entry name" value="DIL"/>
    <property type="match status" value="1"/>
</dbReference>
<evidence type="ECO:0000256" key="8">
    <source>
        <dbReference type="PROSITE-ProRule" id="PRU00782"/>
    </source>
</evidence>
<keyword evidence="3 8" id="KW-0067">ATP-binding</keyword>
<dbReference type="GO" id="GO:0005524">
    <property type="term" value="F:ATP binding"/>
    <property type="evidence" value="ECO:0007669"/>
    <property type="project" value="UniProtKB-UniRule"/>
</dbReference>
<feature type="domain" description="Dilute" evidence="10">
    <location>
        <begin position="1287"/>
        <end position="1570"/>
    </location>
</feature>
<keyword evidence="13" id="KW-1185">Reference proteome</keyword>
<feature type="domain" description="Myosin motor" evidence="11">
    <location>
        <begin position="95"/>
        <end position="807"/>
    </location>
</feature>
<organism evidence="12 13">
    <name type="scientific">Cryptococcus deneoformans (strain JEC21 / ATCC MYA-565)</name>
    <name type="common">Cryptococcus neoformans var. neoformans serotype D</name>
    <dbReference type="NCBI Taxonomy" id="214684"/>
    <lineage>
        <taxon>Eukaryota</taxon>
        <taxon>Fungi</taxon>
        <taxon>Dikarya</taxon>
        <taxon>Basidiomycota</taxon>
        <taxon>Agaricomycotina</taxon>
        <taxon>Tremellomycetes</taxon>
        <taxon>Tremellales</taxon>
        <taxon>Cryptococcaceae</taxon>
        <taxon>Cryptococcus</taxon>
        <taxon>Cryptococcus neoformans species complex</taxon>
    </lineage>
</organism>
<dbReference type="Gene3D" id="1.10.10.820">
    <property type="match status" value="1"/>
</dbReference>
<evidence type="ECO:0000259" key="10">
    <source>
        <dbReference type="PROSITE" id="PS51126"/>
    </source>
</evidence>
<dbReference type="CDD" id="cd01380">
    <property type="entry name" value="MYSc_Myo5"/>
    <property type="match status" value="1"/>
</dbReference>
<dbReference type="PANTHER" id="PTHR13140">
    <property type="entry name" value="MYOSIN"/>
    <property type="match status" value="1"/>
</dbReference>
<dbReference type="InterPro" id="IPR001609">
    <property type="entry name" value="Myosin_head_motor_dom-like"/>
</dbReference>
<evidence type="ECO:0000256" key="4">
    <source>
        <dbReference type="ARBA" id="ARBA00023054"/>
    </source>
</evidence>
<dbReference type="Pfam" id="PF00612">
    <property type="entry name" value="IQ"/>
    <property type="match status" value="5"/>
</dbReference>
<dbReference type="GO" id="GO:0007015">
    <property type="term" value="P:actin filament organization"/>
    <property type="evidence" value="ECO:0000318"/>
    <property type="project" value="GO_Central"/>
</dbReference>
<reference evidence="12 13" key="1">
    <citation type="journal article" date="2005" name="Science">
        <title>The genome of the basidiomycetous yeast and human pathogen Cryptococcus neoformans.</title>
        <authorList>
            <person name="Loftus B.J."/>
            <person name="Fung E."/>
            <person name="Roncaglia P."/>
            <person name="Rowley D."/>
            <person name="Amedeo P."/>
            <person name="Bruno D."/>
            <person name="Vamathevan J."/>
            <person name="Miranda M."/>
            <person name="Anderson I.J."/>
            <person name="Fraser J.A."/>
            <person name="Allen J.E."/>
            <person name="Bosdet I.E."/>
            <person name="Brent M.R."/>
            <person name="Chiu R."/>
            <person name="Doering T.L."/>
            <person name="Donlin M.J."/>
            <person name="D'Souza C.A."/>
            <person name="Fox D.S."/>
            <person name="Grinberg V."/>
            <person name="Fu J."/>
            <person name="Fukushima M."/>
            <person name="Haas B.J."/>
            <person name="Huang J.C."/>
            <person name="Janbon G."/>
            <person name="Jones S.J."/>
            <person name="Koo H.L."/>
            <person name="Krzywinski M.I."/>
            <person name="Kwon-Chung J.K."/>
            <person name="Lengeler K.B."/>
            <person name="Maiti R."/>
            <person name="Marra M.A."/>
            <person name="Marra R.E."/>
            <person name="Mathewson C.A."/>
            <person name="Mitchell T.G."/>
            <person name="Pertea M."/>
            <person name="Riggs F.R."/>
            <person name="Salzberg S.L."/>
            <person name="Schein J.E."/>
            <person name="Shvartsbeyn A."/>
            <person name="Shin H."/>
            <person name="Shumway M."/>
            <person name="Specht C.A."/>
            <person name="Suh B.B."/>
            <person name="Tenney A."/>
            <person name="Utterback T.R."/>
            <person name="Wickes B.L."/>
            <person name="Wortman J.R."/>
            <person name="Wye N.H."/>
            <person name="Kronstad J.W."/>
            <person name="Lodge J.K."/>
            <person name="Heitman J."/>
            <person name="Davis R.W."/>
            <person name="Fraser C.M."/>
            <person name="Hyman R.W."/>
        </authorList>
    </citation>
    <scope>NUCLEOTIDE SEQUENCE [LARGE SCALE GENOMIC DNA]</scope>
    <source>
        <strain evidence="13">JEC21 / ATCC MYA-565</strain>
    </source>
</reference>
<dbReference type="PRINTS" id="PR00193">
    <property type="entry name" value="MYOSINHEAVY"/>
</dbReference>
<name>Q5KHP4_CRYD1</name>
<evidence type="ECO:0000256" key="9">
    <source>
        <dbReference type="SAM" id="Coils"/>
    </source>
</evidence>
<evidence type="ECO:0000313" key="12">
    <source>
        <dbReference type="EMBL" id="AAW42813.2"/>
    </source>
</evidence>
<evidence type="ECO:0000313" key="13">
    <source>
        <dbReference type="Proteomes" id="UP000002149"/>
    </source>
</evidence>
<dbReference type="InterPro" id="IPR000048">
    <property type="entry name" value="IQ_motif_EF-hand-BS"/>
</dbReference>
<evidence type="ECO:0000256" key="6">
    <source>
        <dbReference type="ARBA" id="ARBA00023175"/>
    </source>
</evidence>
<dbReference type="GO" id="GO:0000146">
    <property type="term" value="F:microfilament motor activity"/>
    <property type="evidence" value="ECO:0000318"/>
    <property type="project" value="GO_Central"/>
</dbReference>
<proteinExistence type="inferred from homology"/>
<evidence type="ECO:0000256" key="5">
    <source>
        <dbReference type="ARBA" id="ARBA00023123"/>
    </source>
</evidence>
<evidence type="ECO:0000256" key="2">
    <source>
        <dbReference type="ARBA" id="ARBA00022741"/>
    </source>
</evidence>
<sequence>MTSLYSKGTLVWISQPSSGWVAGTVESLDLPTDGDSSSEVVMIVSHDSDPTTNETLKFPLSALQSATTDPTSLRTTTSSLGQDYLPALRNPPALETAEDLANLSNLNEPSVLHAMATRYMQHYPYTYSGIVLLSMNPFTPLNIYETAFVKLYAGQKKGEREPHVFAIAEEALDSMRRGDGGGGVDPTGAGDQTIIVSGESGAGKTVAAKYILKYFASAHHDSSTQSTVVGEDGMSEIEKQILASNPIMEAFGNAKTTRNDNSSRFGKYIEILFNRTNEITGARIRTYLLERSRLTYQPISERNYHIFYQLLAGAPSKERKDLSLSMAPRDFGYLAGGGPTSTSIPGVDDSKEFAVTQSALSTVGISIERQWHIFRLLAALLHLGNIKITQIRTDAALADDDSALNIATDLLGIPLSDFKKWIIKKQLTTRNEKIVTSLGSTQALVVRDSVAKFIYSSLFQWLVCVVNDSLGGNNGGRSNATKFIGVLDIYGFEHFTKNSFEQFCINWANEKLQQEFYAHVFKLEQEEYVREQISWKFIEFADNQACIDIIEGKMGVLALLDEESRLPGGSDTSFATKLHQQLVQPWQKQVFKKPRFQQGAFTITHYAHEVTYDVEGFVEKNRDSVPEEHLSLLKSSANGFLCEVLAFALKPSEAPSQQNFKTPLVMSKRVTPRKQTLGSMFKNSLTSLMDTINNTNVHYIRCIKPNEAKKAWELDSHQVLSQLRACGVLETIRISCNGYPSRWEYAQFAERYHLMLHSKEWNQGLDLKQLCSLILQKTLDNDDRYQLGLTKIFFRAGTLAFLESLRSRRQYELATTIQKYIRRRLAYKHYSQLKSGAIVIQNWWRGVLSRKKLVELKKLKVTLWIQSTARGHLSRKRYIQEKENVVRLQTVARRHLARKRANEMRELTAAVTLQCLFRSCAARREYQTQVRRIVVLQSQWRRKLAVRELVSLKIEAKSATKLKEISYQLENKVVELTQALQKRLSENKDLVSRVAALERETAVLNQRNNELLIGRQELEQRLSIALAESGNYKSLVAQKEQVESELRRKTDKDIEQREEIRLLTAQLDAALCSTEETKASLDLANSQSVGDKATIDQLRTELSHVREQLSRTNTLNALTKGNRSREVPSSPSTGQGFRHFENTIGLGTAPDQIPLARRRNRRHSMTAGSLLVGGGNQDANQIVKLNPRAASTIYTQDISLHLRDSQDLPFSPSLANTSDEITRLLEDEVSLDDDVLQGLIYQLKIPNPSLHAPPTAKDVLFPAHLISLVSNEMWKRHMRSESERFLAVVMSAVQRHVVEFKGEDIIIPGIFWLSNIQEILSFISFAEDEESKGYVPGYDFSNGHDSDWRGYIRLLGVVKHDLDSLEYNIYHTFMLEIKKKLSKMVVPALIESQSLPGFITSEGSGVFSKMLGGIGGAQQPAAKMDDILNLLNKVWKCLKIYYMEESVTHQVMTELLKLIGQLSFNDLLMRRNFSSWKRAMQIQYNVTRIEEWCKAHDMPEGLLQLEHLLQATKLLQLKKATLNDIDILFDVCWILSPAQVQKLISQYHTADYEAPLNAEILRAVAARVKPEDKNDQLLLAPETDDVGPYQLPPPREIVNLETYVPAWLNIPTVRRLAALVA</sequence>
<dbReference type="VEuPathDB" id="FungiDB:CND05780"/>
<dbReference type="eggNOG" id="KOG0160">
    <property type="taxonomic scope" value="Eukaryota"/>
</dbReference>
<comment type="similarity">
    <text evidence="1 8">Belongs to the TRAFAC class myosin-kinesin ATPase superfamily. Myosin family.</text>
</comment>
<dbReference type="SMART" id="SM00015">
    <property type="entry name" value="IQ"/>
    <property type="match status" value="6"/>
</dbReference>
<dbReference type="PROSITE" id="PS51456">
    <property type="entry name" value="MYOSIN_MOTOR"/>
    <property type="match status" value="1"/>
</dbReference>
<feature type="region of interest" description="Actin-binding" evidence="8">
    <location>
        <begin position="685"/>
        <end position="707"/>
    </location>
</feature>
<dbReference type="Pfam" id="PF01843">
    <property type="entry name" value="DIL"/>
    <property type="match status" value="1"/>
</dbReference>
<dbReference type="EMBL" id="AE017344">
    <property type="protein sequence ID" value="AAW42813.2"/>
    <property type="molecule type" value="Genomic_DNA"/>
</dbReference>
<keyword evidence="5 8" id="KW-0518">Myosin</keyword>
<keyword evidence="2 8" id="KW-0547">Nucleotide-binding</keyword>
<dbReference type="GO" id="GO:0006897">
    <property type="term" value="P:endocytosis"/>
    <property type="evidence" value="ECO:0000318"/>
    <property type="project" value="GO_Central"/>
</dbReference>
<dbReference type="PANTHER" id="PTHR13140:SF706">
    <property type="entry name" value="DILUTE CLASS UNCONVENTIONAL MYOSIN, ISOFORM C"/>
    <property type="match status" value="1"/>
</dbReference>
<dbReference type="Gene3D" id="1.20.58.530">
    <property type="match status" value="1"/>
</dbReference>
<dbReference type="FunCoup" id="Q5KHP4">
    <property type="interactions" value="65"/>
</dbReference>
<keyword evidence="7 8" id="KW-0009">Actin-binding</keyword>
<dbReference type="OrthoDB" id="6108017at2759"/>
<dbReference type="Gene3D" id="3.40.850.10">
    <property type="entry name" value="Kinesin motor domain"/>
    <property type="match status" value="1"/>
</dbReference>